<name>A0A8S0RCU1_OLEEU</name>
<feature type="region of interest" description="Disordered" evidence="5">
    <location>
        <begin position="313"/>
        <end position="384"/>
    </location>
</feature>
<keyword evidence="8" id="KW-1185">Reference proteome</keyword>
<dbReference type="SMART" id="SM00353">
    <property type="entry name" value="HLH"/>
    <property type="match status" value="1"/>
</dbReference>
<dbReference type="EMBL" id="CACTIH010002483">
    <property type="protein sequence ID" value="CAA2976592.1"/>
    <property type="molecule type" value="Genomic_DNA"/>
</dbReference>
<dbReference type="Gramene" id="OE9A116495T1">
    <property type="protein sequence ID" value="OE9A116495C1"/>
    <property type="gene ID" value="OE9A116495"/>
</dbReference>
<dbReference type="InterPro" id="IPR011598">
    <property type="entry name" value="bHLH_dom"/>
</dbReference>
<dbReference type="GO" id="GO:0005634">
    <property type="term" value="C:nucleus"/>
    <property type="evidence" value="ECO:0007669"/>
    <property type="project" value="UniProtKB-SubCell"/>
</dbReference>
<evidence type="ECO:0000259" key="6">
    <source>
        <dbReference type="PROSITE" id="PS50888"/>
    </source>
</evidence>
<dbReference type="Pfam" id="PF22754">
    <property type="entry name" value="bHLH-TF_ACT-like_plant"/>
    <property type="match status" value="1"/>
</dbReference>
<comment type="caution">
    <text evidence="7">The sequence shown here is derived from an EMBL/GenBank/DDBJ whole genome shotgun (WGS) entry which is preliminary data.</text>
</comment>
<dbReference type="GO" id="GO:0046983">
    <property type="term" value="F:protein dimerization activity"/>
    <property type="evidence" value="ECO:0007669"/>
    <property type="project" value="InterPro"/>
</dbReference>
<dbReference type="OrthoDB" id="1890947at2759"/>
<evidence type="ECO:0000256" key="3">
    <source>
        <dbReference type="ARBA" id="ARBA00023163"/>
    </source>
</evidence>
<evidence type="ECO:0000313" key="8">
    <source>
        <dbReference type="Proteomes" id="UP000594638"/>
    </source>
</evidence>
<dbReference type="PANTHER" id="PTHR31945">
    <property type="entry name" value="TRANSCRIPTION FACTOR SCREAM2-RELATED"/>
    <property type="match status" value="1"/>
</dbReference>
<feature type="compositionally biased region" description="Polar residues" evidence="5">
    <location>
        <begin position="362"/>
        <end position="371"/>
    </location>
</feature>
<dbReference type="CDD" id="cd11443">
    <property type="entry name" value="bHLH_AtAMS_like"/>
    <property type="match status" value="1"/>
</dbReference>
<sequence length="505" mass="57407">MPVENLIDRLRVLVGLKSWDYIVVRKLSDDNRCLEWMDCCCAGTQNFQNGGEEPFFIAASALPCRDFSFQHPRIQSCDLLEQLPSSITLESESGIYALTLLSNQAGWFNFLHNSDSDASEETLGTRVLIPVFLGLIELFVAKQVPEDQEIIDFIRTQCSIFLEQQVMSNSWQHINNTSETRDKDVFFEGTYESNSFVTSVEKELIQEIEPTGTIEEQVNDDLLVQVNNRSENTDPDDEEEDAKYRRRTGKGPQSKNLKAERKRRKKLNDRLYALRALVPKISKLDRASILGDAIDYVKDLQNEVKDLQIELEQHSNDEDTSKPAGNSKTKNGQPGNIQQSGKKRGPNCEHKFFSNGFHKGSSGYTGISVSKQNHESENSKGKVQQMEPQVEVFRLDGNEFFVKVFCEHKHGGLARLMEALIALGFEMTNVNATRHTCLVSHIFKVEKRDSEIVEPDYVRKSLLELTRNPSGEWPEIATASENGSITDRNHCHHHSVLCNRQMHSH</sequence>
<dbReference type="GO" id="GO:0003700">
    <property type="term" value="F:DNA-binding transcription factor activity"/>
    <property type="evidence" value="ECO:0007669"/>
    <property type="project" value="TreeGrafter"/>
</dbReference>
<dbReference type="InterPro" id="IPR036638">
    <property type="entry name" value="HLH_DNA-bd_sf"/>
</dbReference>
<dbReference type="PROSITE" id="PS50888">
    <property type="entry name" value="BHLH"/>
    <property type="match status" value="1"/>
</dbReference>
<dbReference type="InterPro" id="IPR054502">
    <property type="entry name" value="bHLH-TF_ACT-like_plant"/>
</dbReference>
<comment type="subcellular location">
    <subcellularLocation>
        <location evidence="1">Nucleus</location>
    </subcellularLocation>
</comment>
<organism evidence="7 8">
    <name type="scientific">Olea europaea subsp. europaea</name>
    <dbReference type="NCBI Taxonomy" id="158383"/>
    <lineage>
        <taxon>Eukaryota</taxon>
        <taxon>Viridiplantae</taxon>
        <taxon>Streptophyta</taxon>
        <taxon>Embryophyta</taxon>
        <taxon>Tracheophyta</taxon>
        <taxon>Spermatophyta</taxon>
        <taxon>Magnoliopsida</taxon>
        <taxon>eudicotyledons</taxon>
        <taxon>Gunneridae</taxon>
        <taxon>Pentapetalae</taxon>
        <taxon>asterids</taxon>
        <taxon>lamiids</taxon>
        <taxon>Lamiales</taxon>
        <taxon>Oleaceae</taxon>
        <taxon>Oleeae</taxon>
        <taxon>Olea</taxon>
    </lineage>
</organism>
<dbReference type="Gene3D" id="4.10.280.10">
    <property type="entry name" value="Helix-loop-helix DNA-binding domain"/>
    <property type="match status" value="1"/>
</dbReference>
<gene>
    <name evidence="7" type="ORF">OLEA9_A116495</name>
</gene>
<accession>A0A8S0RCU1</accession>
<evidence type="ECO:0000256" key="2">
    <source>
        <dbReference type="ARBA" id="ARBA00023015"/>
    </source>
</evidence>
<dbReference type="InterPro" id="IPR051358">
    <property type="entry name" value="TF_AMS/ICE1/BHLH6-like"/>
</dbReference>
<dbReference type="AlphaFoldDB" id="A0A8S0RCU1"/>
<dbReference type="Proteomes" id="UP000594638">
    <property type="component" value="Unassembled WGS sequence"/>
</dbReference>
<dbReference type="Pfam" id="PF14215">
    <property type="entry name" value="bHLH-MYC_N"/>
    <property type="match status" value="1"/>
</dbReference>
<dbReference type="SUPFAM" id="SSF47459">
    <property type="entry name" value="HLH, helix-loop-helix DNA-binding domain"/>
    <property type="match status" value="1"/>
</dbReference>
<dbReference type="GO" id="GO:0043565">
    <property type="term" value="F:sequence-specific DNA binding"/>
    <property type="evidence" value="ECO:0007669"/>
    <property type="project" value="TreeGrafter"/>
</dbReference>
<feature type="compositionally biased region" description="Polar residues" evidence="5">
    <location>
        <begin position="323"/>
        <end position="340"/>
    </location>
</feature>
<reference evidence="7 8" key="1">
    <citation type="submission" date="2019-12" db="EMBL/GenBank/DDBJ databases">
        <authorList>
            <person name="Alioto T."/>
            <person name="Alioto T."/>
            <person name="Gomez Garrido J."/>
        </authorList>
    </citation>
    <scope>NUCLEOTIDE SEQUENCE [LARGE SCALE GENOMIC DNA]</scope>
</reference>
<dbReference type="Pfam" id="PF00010">
    <property type="entry name" value="HLH"/>
    <property type="match status" value="1"/>
</dbReference>
<evidence type="ECO:0000256" key="5">
    <source>
        <dbReference type="SAM" id="MobiDB-lite"/>
    </source>
</evidence>
<proteinExistence type="predicted"/>
<evidence type="ECO:0000313" key="7">
    <source>
        <dbReference type="EMBL" id="CAA2976592.1"/>
    </source>
</evidence>
<keyword evidence="4" id="KW-0539">Nucleus</keyword>
<evidence type="ECO:0000256" key="4">
    <source>
        <dbReference type="ARBA" id="ARBA00023242"/>
    </source>
</evidence>
<dbReference type="PANTHER" id="PTHR31945:SF11">
    <property type="entry name" value="TRANSCRIPTION FACTOR ABORTED MICROSPORES"/>
    <property type="match status" value="1"/>
</dbReference>
<evidence type="ECO:0000256" key="1">
    <source>
        <dbReference type="ARBA" id="ARBA00004123"/>
    </source>
</evidence>
<keyword evidence="3" id="KW-0804">Transcription</keyword>
<keyword evidence="2" id="KW-0805">Transcription regulation</keyword>
<feature type="region of interest" description="Disordered" evidence="5">
    <location>
        <begin position="226"/>
        <end position="264"/>
    </location>
</feature>
<dbReference type="InterPro" id="IPR025610">
    <property type="entry name" value="MYC/MYB_N"/>
</dbReference>
<feature type="domain" description="BHLH" evidence="6">
    <location>
        <begin position="251"/>
        <end position="300"/>
    </location>
</feature>
<protein>
    <submittedName>
        <fullName evidence="7">Transcription factor ABORTED MICROSPORES</fullName>
    </submittedName>
</protein>